<dbReference type="Pfam" id="PF00583">
    <property type="entry name" value="Acetyltransf_1"/>
    <property type="match status" value="1"/>
</dbReference>
<reference evidence="2" key="1">
    <citation type="journal article" date="2021" name="PeerJ">
        <title>Extensive microbial diversity within the chicken gut microbiome revealed by metagenomics and culture.</title>
        <authorList>
            <person name="Gilroy R."/>
            <person name="Ravi A."/>
            <person name="Getino M."/>
            <person name="Pursley I."/>
            <person name="Horton D.L."/>
            <person name="Alikhan N.F."/>
            <person name="Baker D."/>
            <person name="Gharbi K."/>
            <person name="Hall N."/>
            <person name="Watson M."/>
            <person name="Adriaenssens E.M."/>
            <person name="Foster-Nyarko E."/>
            <person name="Jarju S."/>
            <person name="Secka A."/>
            <person name="Antonio M."/>
            <person name="Oren A."/>
            <person name="Chaudhuri R.R."/>
            <person name="La Ragione R."/>
            <person name="Hildebrand F."/>
            <person name="Pallen M.J."/>
        </authorList>
    </citation>
    <scope>NUCLEOTIDE SEQUENCE</scope>
    <source>
        <strain evidence="2">CHK179-28034</strain>
    </source>
</reference>
<dbReference type="GO" id="GO:0016747">
    <property type="term" value="F:acyltransferase activity, transferring groups other than amino-acyl groups"/>
    <property type="evidence" value="ECO:0007669"/>
    <property type="project" value="InterPro"/>
</dbReference>
<gene>
    <name evidence="2" type="ORF">H9968_03545</name>
</gene>
<dbReference type="EMBL" id="DXBR01000038">
    <property type="protein sequence ID" value="HIZ38989.1"/>
    <property type="molecule type" value="Genomic_DNA"/>
</dbReference>
<dbReference type="PANTHER" id="PTHR43305">
    <property type="entry name" value="FAMILY N-ACETYLTRANSFERASE, PUTATIVE (AFU_ORTHOLOGUE AFUA_2G01380)-RELATED"/>
    <property type="match status" value="1"/>
</dbReference>
<dbReference type="Proteomes" id="UP000824049">
    <property type="component" value="Unassembled WGS sequence"/>
</dbReference>
<accession>A0A9D2EJX0</accession>
<comment type="caution">
    <text evidence="2">The sequence shown here is derived from an EMBL/GenBank/DDBJ whole genome shotgun (WGS) entry which is preliminary data.</text>
</comment>
<proteinExistence type="predicted"/>
<sequence>MFEIQKYKKEYNDSLLIFLRTCLPESGRRLELHGRHKMYGNIEAFFEDFWCLFNGKNIIGTVALKRLDEDKCELKSLYLLRKYHGRKLGFRLLKKAISKARSSGYKEMYLDTLSTSREAISLYKKMGFVLTERYNSNDRADVFMVLRLDAAEDEEDKMLEK</sequence>
<dbReference type="InterPro" id="IPR016181">
    <property type="entry name" value="Acyl_CoA_acyltransferase"/>
</dbReference>
<evidence type="ECO:0000313" key="3">
    <source>
        <dbReference type="Proteomes" id="UP000824049"/>
    </source>
</evidence>
<organism evidence="2 3">
    <name type="scientific">Candidatus Anaerobutyricum stercoris</name>
    <dbReference type="NCBI Taxonomy" id="2838457"/>
    <lineage>
        <taxon>Bacteria</taxon>
        <taxon>Bacillati</taxon>
        <taxon>Bacillota</taxon>
        <taxon>Clostridia</taxon>
        <taxon>Lachnospirales</taxon>
        <taxon>Lachnospiraceae</taxon>
        <taxon>Anaerobutyricum</taxon>
    </lineage>
</organism>
<dbReference type="PANTHER" id="PTHR43305:SF1">
    <property type="entry name" value="FAMILY N-ACETYLTRANSFERASE, PUTATIVE (AFU_ORTHOLOGUE AFUA_2G01380)-RELATED"/>
    <property type="match status" value="1"/>
</dbReference>
<evidence type="ECO:0000313" key="2">
    <source>
        <dbReference type="EMBL" id="HIZ38989.1"/>
    </source>
</evidence>
<dbReference type="CDD" id="cd04301">
    <property type="entry name" value="NAT_SF"/>
    <property type="match status" value="1"/>
</dbReference>
<dbReference type="AlphaFoldDB" id="A0A9D2EJX0"/>
<evidence type="ECO:0000259" key="1">
    <source>
        <dbReference type="PROSITE" id="PS51186"/>
    </source>
</evidence>
<name>A0A9D2EJX0_9FIRM</name>
<protein>
    <submittedName>
        <fullName evidence="2">GNAT family N-acetyltransferase</fullName>
    </submittedName>
</protein>
<dbReference type="SUPFAM" id="SSF55729">
    <property type="entry name" value="Acyl-CoA N-acyltransferases (Nat)"/>
    <property type="match status" value="1"/>
</dbReference>
<dbReference type="PROSITE" id="PS51186">
    <property type="entry name" value="GNAT"/>
    <property type="match status" value="1"/>
</dbReference>
<reference evidence="2" key="2">
    <citation type="submission" date="2021-04" db="EMBL/GenBank/DDBJ databases">
        <authorList>
            <person name="Gilroy R."/>
        </authorList>
    </citation>
    <scope>NUCLEOTIDE SEQUENCE</scope>
    <source>
        <strain evidence="2">CHK179-28034</strain>
    </source>
</reference>
<feature type="domain" description="N-acetyltransferase" evidence="1">
    <location>
        <begin position="2"/>
        <end position="149"/>
    </location>
</feature>
<dbReference type="Gene3D" id="3.40.630.30">
    <property type="match status" value="1"/>
</dbReference>
<dbReference type="InterPro" id="IPR052777">
    <property type="entry name" value="Acetyltransferase_Enz"/>
</dbReference>
<dbReference type="InterPro" id="IPR000182">
    <property type="entry name" value="GNAT_dom"/>
</dbReference>